<dbReference type="Pfam" id="PF20058">
    <property type="entry name" value="DUF6457"/>
    <property type="match status" value="1"/>
</dbReference>
<feature type="domain" description="DUF6457" evidence="1">
    <location>
        <begin position="14"/>
        <end position="96"/>
    </location>
</feature>
<name>A0ABR9J8J5_9MICC</name>
<gene>
    <name evidence="2" type="ORF">H4W26_002103</name>
</gene>
<evidence type="ECO:0000259" key="1">
    <source>
        <dbReference type="Pfam" id="PF20058"/>
    </source>
</evidence>
<protein>
    <submittedName>
        <fullName evidence="2">Hydrogenase maturation factor HypE</fullName>
    </submittedName>
</protein>
<keyword evidence="3" id="KW-1185">Reference proteome</keyword>
<reference evidence="2 3" key="1">
    <citation type="submission" date="2020-10" db="EMBL/GenBank/DDBJ databases">
        <title>Sequencing the genomes of 1000 actinobacteria strains.</title>
        <authorList>
            <person name="Klenk H.-P."/>
        </authorList>
    </citation>
    <scope>NUCLEOTIDE SEQUENCE [LARGE SCALE GENOMIC DNA]</scope>
    <source>
        <strain evidence="2 3">DSM 15474</strain>
    </source>
</reference>
<evidence type="ECO:0000313" key="2">
    <source>
        <dbReference type="EMBL" id="MBE1515311.1"/>
    </source>
</evidence>
<accession>A0ABR9J8J5</accession>
<sequence>MTEGRMTEEEDHTRESIELWVRELAHHLEIDGVQIDVDAILALAGEAAHTVVRPAAPVTTYLVGYVAGLAEATGQADFATASRAASNVASQLLQRRSGAVG</sequence>
<dbReference type="Proteomes" id="UP000636579">
    <property type="component" value="Unassembled WGS sequence"/>
</dbReference>
<organism evidence="2 3">
    <name type="scientific">Nesterenkonia halotolerans</name>
    <dbReference type="NCBI Taxonomy" id="225325"/>
    <lineage>
        <taxon>Bacteria</taxon>
        <taxon>Bacillati</taxon>
        <taxon>Actinomycetota</taxon>
        <taxon>Actinomycetes</taxon>
        <taxon>Micrococcales</taxon>
        <taxon>Micrococcaceae</taxon>
        <taxon>Nesterenkonia</taxon>
    </lineage>
</organism>
<evidence type="ECO:0000313" key="3">
    <source>
        <dbReference type="Proteomes" id="UP000636579"/>
    </source>
</evidence>
<proteinExistence type="predicted"/>
<dbReference type="InterPro" id="IPR045598">
    <property type="entry name" value="DUF6457"/>
</dbReference>
<comment type="caution">
    <text evidence="2">The sequence shown here is derived from an EMBL/GenBank/DDBJ whole genome shotgun (WGS) entry which is preliminary data.</text>
</comment>
<dbReference type="EMBL" id="JADBEE010000002">
    <property type="protein sequence ID" value="MBE1515311.1"/>
    <property type="molecule type" value="Genomic_DNA"/>
</dbReference>
<dbReference type="RefSeq" id="WP_225939998.1">
    <property type="nucleotide sequence ID" value="NZ_JADBEE010000002.1"/>
</dbReference>